<gene>
    <name evidence="1 3" type="ORF">BDZ99DRAFT_180827</name>
</gene>
<evidence type="ECO:0000313" key="3">
    <source>
        <dbReference type="RefSeq" id="XP_033581577.1"/>
    </source>
</evidence>
<protein>
    <submittedName>
        <fullName evidence="1 3">Uncharacterized protein</fullName>
    </submittedName>
</protein>
<evidence type="ECO:0000313" key="2">
    <source>
        <dbReference type="Proteomes" id="UP000504636"/>
    </source>
</evidence>
<accession>A0A6A6Z1S1</accession>
<dbReference type="Proteomes" id="UP000504636">
    <property type="component" value="Unplaced"/>
</dbReference>
<evidence type="ECO:0000313" key="1">
    <source>
        <dbReference type="EMBL" id="KAF2814613.1"/>
    </source>
</evidence>
<dbReference type="EMBL" id="MU003694">
    <property type="protein sequence ID" value="KAF2814613.1"/>
    <property type="molecule type" value="Genomic_DNA"/>
</dbReference>
<reference evidence="3" key="3">
    <citation type="submission" date="2025-04" db="UniProtKB">
        <authorList>
            <consortium name="RefSeq"/>
        </authorList>
    </citation>
    <scope>IDENTIFICATION</scope>
    <source>
        <strain evidence="3">CBS 304.34</strain>
    </source>
</reference>
<dbReference type="AlphaFoldDB" id="A0A6A6Z1S1"/>
<reference evidence="3" key="2">
    <citation type="submission" date="2020-04" db="EMBL/GenBank/DDBJ databases">
        <authorList>
            <consortium name="NCBI Genome Project"/>
        </authorList>
    </citation>
    <scope>NUCLEOTIDE SEQUENCE</scope>
    <source>
        <strain evidence="3">CBS 304.34</strain>
    </source>
</reference>
<keyword evidence="2" id="KW-1185">Reference proteome</keyword>
<dbReference type="GeneID" id="54453944"/>
<organism evidence="1">
    <name type="scientific">Mytilinidion resinicola</name>
    <dbReference type="NCBI Taxonomy" id="574789"/>
    <lineage>
        <taxon>Eukaryota</taxon>
        <taxon>Fungi</taxon>
        <taxon>Dikarya</taxon>
        <taxon>Ascomycota</taxon>
        <taxon>Pezizomycotina</taxon>
        <taxon>Dothideomycetes</taxon>
        <taxon>Pleosporomycetidae</taxon>
        <taxon>Mytilinidiales</taxon>
        <taxon>Mytilinidiaceae</taxon>
        <taxon>Mytilinidion</taxon>
    </lineage>
</organism>
<sequence length="139" mass="15052">MFTYATEIPAPTKDAAKCRIKSPLKSMSWLRSHHTCTMIFLAFQQPSARLAFQKLVILLCCGNAAIKRCRFRAVLSGLRLDGAPSRTLSPFVAELSPQKLRASMNTSSPSPMKVGTIASILQASPIRFAGGSDGSAYCQ</sequence>
<proteinExistence type="predicted"/>
<reference evidence="1 3" key="1">
    <citation type="journal article" date="2020" name="Stud. Mycol.">
        <title>101 Dothideomycetes genomes: a test case for predicting lifestyles and emergence of pathogens.</title>
        <authorList>
            <person name="Haridas S."/>
            <person name="Albert R."/>
            <person name="Binder M."/>
            <person name="Bloem J."/>
            <person name="Labutti K."/>
            <person name="Salamov A."/>
            <person name="Andreopoulos B."/>
            <person name="Baker S."/>
            <person name="Barry K."/>
            <person name="Bills G."/>
            <person name="Bluhm B."/>
            <person name="Cannon C."/>
            <person name="Castanera R."/>
            <person name="Culley D."/>
            <person name="Daum C."/>
            <person name="Ezra D."/>
            <person name="Gonzalez J."/>
            <person name="Henrissat B."/>
            <person name="Kuo A."/>
            <person name="Liang C."/>
            <person name="Lipzen A."/>
            <person name="Lutzoni F."/>
            <person name="Magnuson J."/>
            <person name="Mondo S."/>
            <person name="Nolan M."/>
            <person name="Ohm R."/>
            <person name="Pangilinan J."/>
            <person name="Park H.-J."/>
            <person name="Ramirez L."/>
            <person name="Alfaro M."/>
            <person name="Sun H."/>
            <person name="Tritt A."/>
            <person name="Yoshinaga Y."/>
            <person name="Zwiers L.-H."/>
            <person name="Turgeon B."/>
            <person name="Goodwin S."/>
            <person name="Spatafora J."/>
            <person name="Crous P."/>
            <person name="Grigoriev I."/>
        </authorList>
    </citation>
    <scope>NUCLEOTIDE SEQUENCE</scope>
    <source>
        <strain evidence="1 3">CBS 304.34</strain>
    </source>
</reference>
<dbReference type="RefSeq" id="XP_033581577.1">
    <property type="nucleotide sequence ID" value="XM_033713051.1"/>
</dbReference>
<name>A0A6A6Z1S1_9PEZI</name>